<evidence type="ECO:0000313" key="1">
    <source>
        <dbReference type="EMBL" id="DAF58195.1"/>
    </source>
</evidence>
<sequence length="33" mass="3742">MATGNRQPGCRFYIGGKIKIYLLFKLFASPTYS</sequence>
<accession>A0A8S5T5B4</accession>
<protein>
    <submittedName>
        <fullName evidence="1">Uncharacterized protein</fullName>
    </submittedName>
</protein>
<organism evidence="1">
    <name type="scientific">Siphoviridae sp. ctn8e14</name>
    <dbReference type="NCBI Taxonomy" id="2827936"/>
    <lineage>
        <taxon>Viruses</taxon>
        <taxon>Duplodnaviria</taxon>
        <taxon>Heunggongvirae</taxon>
        <taxon>Uroviricota</taxon>
        <taxon>Caudoviricetes</taxon>
    </lineage>
</organism>
<name>A0A8S5T5B4_9CAUD</name>
<proteinExistence type="predicted"/>
<reference evidence="1" key="1">
    <citation type="journal article" date="2021" name="Proc. Natl. Acad. Sci. U.S.A.">
        <title>A Catalog of Tens of Thousands of Viruses from Human Metagenomes Reveals Hidden Associations with Chronic Diseases.</title>
        <authorList>
            <person name="Tisza M.J."/>
            <person name="Buck C.B."/>
        </authorList>
    </citation>
    <scope>NUCLEOTIDE SEQUENCE</scope>
    <source>
        <strain evidence="1">Ctn8e14</strain>
    </source>
</reference>
<dbReference type="EMBL" id="BK032747">
    <property type="protein sequence ID" value="DAF58195.1"/>
    <property type="molecule type" value="Genomic_DNA"/>
</dbReference>